<sequence length="106" mass="11581">MSPLTKTGLTGCKPLVSKRASVPMRRSLRRSMPAMSPLGFHGQGISPASLKESVYLSAEELLKRIVFSNGWRSRETSGEISFSIEKRREDGDSVGRQGNSSQGSRP</sequence>
<feature type="region of interest" description="Disordered" evidence="1">
    <location>
        <begin position="1"/>
        <end position="24"/>
    </location>
</feature>
<proteinExistence type="predicted"/>
<accession>A0A0S4KUK1</accession>
<dbReference type="EMBL" id="LN885086">
    <property type="protein sequence ID" value="CUQ66068.1"/>
    <property type="molecule type" value="Genomic_DNA"/>
</dbReference>
<feature type="compositionally biased region" description="Basic and acidic residues" evidence="1">
    <location>
        <begin position="84"/>
        <end position="93"/>
    </location>
</feature>
<reference evidence="3" key="1">
    <citation type="submission" date="2015-09" db="EMBL/GenBank/DDBJ databases">
        <authorList>
            <person name="Daims H."/>
        </authorList>
    </citation>
    <scope>NUCLEOTIDE SEQUENCE [LARGE SCALE GENOMIC DNA]</scope>
</reference>
<evidence type="ECO:0000313" key="2">
    <source>
        <dbReference type="EMBL" id="CUQ66068.1"/>
    </source>
</evidence>
<protein>
    <submittedName>
        <fullName evidence="2">Uncharacterized protein</fullName>
    </submittedName>
</protein>
<dbReference type="STRING" id="1715989.NITINOP_1093"/>
<evidence type="ECO:0000256" key="1">
    <source>
        <dbReference type="SAM" id="MobiDB-lite"/>
    </source>
</evidence>
<evidence type="ECO:0000313" key="3">
    <source>
        <dbReference type="Proteomes" id="UP000066284"/>
    </source>
</evidence>
<organism evidence="2 3">
    <name type="scientific">Candidatus Nitrospira inopinata</name>
    <dbReference type="NCBI Taxonomy" id="1715989"/>
    <lineage>
        <taxon>Bacteria</taxon>
        <taxon>Pseudomonadati</taxon>
        <taxon>Nitrospirota</taxon>
        <taxon>Nitrospiria</taxon>
        <taxon>Nitrospirales</taxon>
        <taxon>Nitrospiraceae</taxon>
        <taxon>Nitrospira</taxon>
    </lineage>
</organism>
<feature type="region of interest" description="Disordered" evidence="1">
    <location>
        <begin position="74"/>
        <end position="106"/>
    </location>
</feature>
<dbReference type="AlphaFoldDB" id="A0A0S4KUK1"/>
<name>A0A0S4KUK1_9BACT</name>
<dbReference type="KEGG" id="nio:NITINOP_1093"/>
<gene>
    <name evidence="2" type="ORF">NITINOP_1093</name>
</gene>
<feature type="compositionally biased region" description="Polar residues" evidence="1">
    <location>
        <begin position="96"/>
        <end position="106"/>
    </location>
</feature>
<dbReference type="Proteomes" id="UP000066284">
    <property type="component" value="Chromosome 1"/>
</dbReference>
<keyword evidence="3" id="KW-1185">Reference proteome</keyword>